<dbReference type="AlphaFoldDB" id="C5FL18"/>
<evidence type="ECO:0000313" key="4">
    <source>
        <dbReference type="Proteomes" id="UP000002035"/>
    </source>
</evidence>
<keyword evidence="4" id="KW-1185">Reference proteome</keyword>
<dbReference type="SMART" id="SM01100">
    <property type="entry name" value="CRAL_TRIO_N"/>
    <property type="match status" value="1"/>
</dbReference>
<organism evidence="3 4">
    <name type="scientific">Arthroderma otae (strain ATCC MYA-4605 / CBS 113480)</name>
    <name type="common">Microsporum canis</name>
    <dbReference type="NCBI Taxonomy" id="554155"/>
    <lineage>
        <taxon>Eukaryota</taxon>
        <taxon>Fungi</taxon>
        <taxon>Dikarya</taxon>
        <taxon>Ascomycota</taxon>
        <taxon>Pezizomycotina</taxon>
        <taxon>Eurotiomycetes</taxon>
        <taxon>Eurotiomycetidae</taxon>
        <taxon>Onygenales</taxon>
        <taxon>Arthrodermataceae</taxon>
        <taxon>Microsporum</taxon>
    </lineage>
</organism>
<accession>C5FL18</accession>
<evidence type="ECO:0000256" key="1">
    <source>
        <dbReference type="SAM" id="MobiDB-lite"/>
    </source>
</evidence>
<dbReference type="InterPro" id="IPR001251">
    <property type="entry name" value="CRAL-TRIO_dom"/>
</dbReference>
<dbReference type="InterPro" id="IPR011074">
    <property type="entry name" value="CRAL/TRIO_N_dom"/>
</dbReference>
<dbReference type="SUPFAM" id="SSF46938">
    <property type="entry name" value="CRAL/TRIO N-terminal domain"/>
    <property type="match status" value="1"/>
</dbReference>
<dbReference type="RefSeq" id="XP_002847703.1">
    <property type="nucleotide sequence ID" value="XM_002847657.1"/>
</dbReference>
<dbReference type="InterPro" id="IPR052432">
    <property type="entry name" value="PITP/CRAL-TRIO"/>
</dbReference>
<dbReference type="STRING" id="554155.C5FL18"/>
<evidence type="ECO:0000259" key="2">
    <source>
        <dbReference type="PROSITE" id="PS50191"/>
    </source>
</evidence>
<dbReference type="CDD" id="cd00170">
    <property type="entry name" value="SEC14"/>
    <property type="match status" value="1"/>
</dbReference>
<feature type="domain" description="CRAL-TRIO" evidence="2">
    <location>
        <begin position="208"/>
        <end position="353"/>
    </location>
</feature>
<feature type="region of interest" description="Disordered" evidence="1">
    <location>
        <begin position="443"/>
        <end position="480"/>
    </location>
</feature>
<proteinExistence type="predicted"/>
<dbReference type="Pfam" id="PF03765">
    <property type="entry name" value="CRAL_TRIO_N"/>
    <property type="match status" value="1"/>
</dbReference>
<dbReference type="InterPro" id="IPR036865">
    <property type="entry name" value="CRAL-TRIO_dom_sf"/>
</dbReference>
<dbReference type="PANTHER" id="PTHR46590:SF1">
    <property type="entry name" value="PHOSPHATIDYLINOSITOL TRANSFER PROTEIN CSR1"/>
    <property type="match status" value="1"/>
</dbReference>
<dbReference type="Pfam" id="PF00650">
    <property type="entry name" value="CRAL_TRIO"/>
    <property type="match status" value="1"/>
</dbReference>
<evidence type="ECO:0000313" key="3">
    <source>
        <dbReference type="EMBL" id="EEQ30390.1"/>
    </source>
</evidence>
<protein>
    <submittedName>
        <fullName evidence="3">Phosphatidylinositol transfer protein CSR1</fullName>
    </submittedName>
</protein>
<feature type="region of interest" description="Disordered" evidence="1">
    <location>
        <begin position="39"/>
        <end position="91"/>
    </location>
</feature>
<dbReference type="HOGENOM" id="CLU_016665_3_0_1"/>
<dbReference type="PROSITE" id="PS50191">
    <property type="entry name" value="CRAL_TRIO"/>
    <property type="match status" value="1"/>
</dbReference>
<name>C5FL18_ARTOC</name>
<dbReference type="VEuPathDB" id="FungiDB:MCYG_03209"/>
<dbReference type="SUPFAM" id="SSF52087">
    <property type="entry name" value="CRAL/TRIO domain"/>
    <property type="match status" value="1"/>
</dbReference>
<dbReference type="eggNOG" id="KOG1470">
    <property type="taxonomic scope" value="Eukaryota"/>
</dbReference>
<feature type="compositionally biased region" description="Low complexity" evidence="1">
    <location>
        <begin position="466"/>
        <end position="480"/>
    </location>
</feature>
<dbReference type="Proteomes" id="UP000002035">
    <property type="component" value="Unassembled WGS sequence"/>
</dbReference>
<reference evidence="4" key="1">
    <citation type="journal article" date="2012" name="MBio">
        <title>Comparative genome analysis of Trichophyton rubrum and related dermatophytes reveals candidate genes involved in infection.</title>
        <authorList>
            <person name="Martinez D.A."/>
            <person name="Oliver B.G."/>
            <person name="Graeser Y."/>
            <person name="Goldberg J.M."/>
            <person name="Li W."/>
            <person name="Martinez-Rossi N.M."/>
            <person name="Monod M."/>
            <person name="Shelest E."/>
            <person name="Barton R.C."/>
            <person name="Birch E."/>
            <person name="Brakhage A.A."/>
            <person name="Chen Z."/>
            <person name="Gurr S.J."/>
            <person name="Heiman D."/>
            <person name="Heitman J."/>
            <person name="Kosti I."/>
            <person name="Rossi A."/>
            <person name="Saif S."/>
            <person name="Samalova M."/>
            <person name="Saunders C.W."/>
            <person name="Shea T."/>
            <person name="Summerbell R.C."/>
            <person name="Xu J."/>
            <person name="Young S."/>
            <person name="Zeng Q."/>
            <person name="Birren B.W."/>
            <person name="Cuomo C.A."/>
            <person name="White T.C."/>
        </authorList>
    </citation>
    <scope>NUCLEOTIDE SEQUENCE [LARGE SCALE GENOMIC DNA]</scope>
    <source>
        <strain evidence="4">ATCC MYA-4605 / CBS 113480</strain>
    </source>
</reference>
<dbReference type="OMA" id="ISTMRWR"/>
<dbReference type="GeneID" id="9230385"/>
<dbReference type="Gene3D" id="3.40.525.10">
    <property type="entry name" value="CRAL-TRIO lipid binding domain"/>
    <property type="match status" value="1"/>
</dbReference>
<dbReference type="EMBL" id="DS995703">
    <property type="protein sequence ID" value="EEQ30390.1"/>
    <property type="molecule type" value="Genomic_DNA"/>
</dbReference>
<feature type="compositionally biased region" description="Polar residues" evidence="1">
    <location>
        <begin position="45"/>
        <end position="54"/>
    </location>
</feature>
<sequence length="480" mass="54114">MAEQKPTGHVGNLTKEEEEKLQEFWAALFKLWGFVASERPEKEQQNGGSVTPSDAGTPDAKKPKRRLGLFSRKSDTANESPSDSLSSSASGLKLSDVEDKYGETKEFLEALKDTSPEDLRLAFWGMVKHDHPDALLLRFLRARKYDVNRALVMLVSAFRWRSQAMHLDDNIMVKGDCFMEEESKSDDPAKQQEATDFSKLLHLGESFIHGTDKSGRPICYIRVRLHRIGAHCESSLERYTVYLIETSRMLLQSPIETAALIFDMTDFSLANMDYAPIKFMIKCFEANYPESLGVILVHKAPWIFSGIWSVIKGWLDPVVAAKVHFTRTTEDLEALVPRSNLLKSLGGDDEYEYKYIEPTEGENDKQKDTASRDELLKTRMEIATAFQDATLSWAGLKSNSTANGESDIKRTRNELADKLRENYWQLDPYIRARSMYDRLGLIPPSKETTELPSSAQLSEKTNGETVPAVAQAVEQPAPVA</sequence>
<dbReference type="OrthoDB" id="43460at2759"/>
<dbReference type="PANTHER" id="PTHR46590">
    <property type="entry name" value="PHOSPHATIDYLINOSITOL TRANSFER PROTEIN CSR1-RELATED"/>
    <property type="match status" value="1"/>
</dbReference>
<gene>
    <name evidence="3" type="ORF">MCYG_03209</name>
</gene>
<feature type="compositionally biased region" description="Low complexity" evidence="1">
    <location>
        <begin position="80"/>
        <end position="91"/>
    </location>
</feature>
<dbReference type="GO" id="GO:0120010">
    <property type="term" value="P:intermembrane phospholipid transfer"/>
    <property type="evidence" value="ECO:0007669"/>
    <property type="project" value="EnsemblFungi"/>
</dbReference>
<dbReference type="InterPro" id="IPR036273">
    <property type="entry name" value="CRAL/TRIO_N_dom_sf"/>
</dbReference>
<feature type="compositionally biased region" description="Polar residues" evidence="1">
    <location>
        <begin position="450"/>
        <end position="464"/>
    </location>
</feature>
<dbReference type="SMART" id="SM00516">
    <property type="entry name" value="SEC14"/>
    <property type="match status" value="1"/>
</dbReference>